<name>A0A1I2N5A3_9GAMM</name>
<accession>A0A1I2N5A3</accession>
<organism evidence="1 2">
    <name type="scientific">Neptunomonas qingdaonensis</name>
    <dbReference type="NCBI Taxonomy" id="1045558"/>
    <lineage>
        <taxon>Bacteria</taxon>
        <taxon>Pseudomonadati</taxon>
        <taxon>Pseudomonadota</taxon>
        <taxon>Gammaproteobacteria</taxon>
        <taxon>Oceanospirillales</taxon>
        <taxon>Oceanospirillaceae</taxon>
        <taxon>Neptunomonas</taxon>
    </lineage>
</organism>
<dbReference type="Proteomes" id="UP000198623">
    <property type="component" value="Unassembled WGS sequence"/>
</dbReference>
<dbReference type="STRING" id="1045558.SAMN05216175_102292"/>
<dbReference type="OrthoDB" id="5405204at2"/>
<dbReference type="EMBL" id="FOOU01000002">
    <property type="protein sequence ID" value="SFF98618.1"/>
    <property type="molecule type" value="Genomic_DNA"/>
</dbReference>
<dbReference type="AlphaFoldDB" id="A0A1I2N5A3"/>
<proteinExistence type="predicted"/>
<evidence type="ECO:0000313" key="2">
    <source>
        <dbReference type="Proteomes" id="UP000198623"/>
    </source>
</evidence>
<reference evidence="2" key="1">
    <citation type="submission" date="2016-10" db="EMBL/GenBank/DDBJ databases">
        <authorList>
            <person name="Varghese N."/>
            <person name="Submissions S."/>
        </authorList>
    </citation>
    <scope>NUCLEOTIDE SEQUENCE [LARGE SCALE GENOMIC DNA]</scope>
    <source>
        <strain evidence="2">CGMCC 1.10971</strain>
    </source>
</reference>
<dbReference type="RefSeq" id="WP_090724929.1">
    <property type="nucleotide sequence ID" value="NZ_FOOU01000002.1"/>
</dbReference>
<gene>
    <name evidence="1" type="ORF">SAMN05216175_102292</name>
</gene>
<evidence type="ECO:0000313" key="1">
    <source>
        <dbReference type="EMBL" id="SFF98618.1"/>
    </source>
</evidence>
<keyword evidence="2" id="KW-1185">Reference proteome</keyword>
<dbReference type="PROSITE" id="PS51257">
    <property type="entry name" value="PROKAR_LIPOPROTEIN"/>
    <property type="match status" value="1"/>
</dbReference>
<sequence>MLYRFVLLKIATVMTLFLLGGCASLAFEENLPRLAFAASGTDAFSRNMPVIVSERPRHSYNRIGQPEIVSEARRVTLTINPTKAVVYTEKRSFETANGEYTNLIYRLHFEKVPFSLLPFNLTTGKNVGLLLVVTLNSQQQAVLFTTVHTCGCYLAIQPTNYLPKEAYPDNWNTHQQSVYGAVLPGLLKLGEADDEKLVIYLQDETHRVNHIDVLPLDKVIAQYALQPLTLRPMSDLDKLPRPAGLESGGPESALFESMFETSGAENGYVRGVYKPFEFLLVSWWALDSRVGVDKRYGMVGDDGPSFYTSIKPWARQTSDMRDFPGFLKYWGWRL</sequence>
<protein>
    <submittedName>
        <fullName evidence="1">Uncharacterized protein</fullName>
    </submittedName>
</protein>